<dbReference type="InterPro" id="IPR058064">
    <property type="entry name" value="STM2901-like"/>
</dbReference>
<proteinExistence type="predicted"/>
<dbReference type="NCBIfam" id="NF045926">
    <property type="entry name" value="STM2901_fam"/>
    <property type="match status" value="1"/>
</dbReference>
<evidence type="ECO:0000313" key="1">
    <source>
        <dbReference type="EMBL" id="QTG67620.1"/>
    </source>
</evidence>
<evidence type="ECO:0008006" key="2">
    <source>
        <dbReference type="Google" id="ProtNLM"/>
    </source>
</evidence>
<protein>
    <recommendedName>
        <fullName evidence="2">Phage membrane protein</fullName>
    </recommendedName>
</protein>
<dbReference type="AlphaFoldDB" id="A0A8A5TLG8"/>
<dbReference type="Pfam" id="PF26636">
    <property type="entry name" value="DUF8209"/>
    <property type="match status" value="1"/>
</dbReference>
<geneLocation type="plasmid" evidence="1">
    <name>pCS-WR2</name>
</geneLocation>
<name>A0A8A5TLG8_CROSK</name>
<accession>A0A8A5TLG8</accession>
<reference evidence="1" key="1">
    <citation type="submission" date="2020-07" db="EMBL/GenBank/DDBJ databases">
        <title>Cronobacter sakazakii ST1 infection in a premature infant.</title>
        <authorList>
            <person name="Lachowska M."/>
            <person name="Izdebski R."/>
            <person name="Urbanowicz P."/>
            <person name="Zabicka D."/>
            <person name="B K.-O."/>
        </authorList>
    </citation>
    <scope>NUCLEOTIDE SEQUENCE</scope>
    <source>
        <strain evidence="1">NMI5563_17</strain>
        <plasmid evidence="1">pCS-WR2</plasmid>
    </source>
</reference>
<dbReference type="EMBL" id="MT759837">
    <property type="protein sequence ID" value="QTG67620.1"/>
    <property type="molecule type" value="Genomic_DNA"/>
</dbReference>
<organism evidence="1">
    <name type="scientific">Cronobacter sakazakii</name>
    <name type="common">Enterobacter sakazakii</name>
    <dbReference type="NCBI Taxonomy" id="28141"/>
    <lineage>
        <taxon>Bacteria</taxon>
        <taxon>Pseudomonadati</taxon>
        <taxon>Pseudomonadota</taxon>
        <taxon>Gammaproteobacteria</taxon>
        <taxon>Enterobacterales</taxon>
        <taxon>Enterobacteriaceae</taxon>
        <taxon>Cronobacter</taxon>
    </lineage>
</organism>
<keyword evidence="1" id="KW-0614">Plasmid</keyword>
<sequence>MDVYEVYNIQRIYSGTLLMDTTEELNGTYFYAGRSNLTASGLLFMIFCEQFAEQLGVDDFGAIVAVVSGRRDIKTRTKPADALDGTSRASKAARRVFGTRKFPLGIKLPTLIGFPPFTLRMHMTRKIGTFVGRAIPVVGWVILAKDVSEIMFNTVTVYNSIARGDDKLW</sequence>
<dbReference type="InterPro" id="IPR058522">
    <property type="entry name" value="DUF8209"/>
</dbReference>